<comment type="function">
    <text evidence="3">Converts o-succinylbenzoyl-CoA (OSB-CoA) to 1,4-dihydroxy-2-naphthoyl-CoA (DHNA-CoA).</text>
</comment>
<comment type="pathway">
    <text evidence="3">Quinol/quinone metabolism; 1,4-dihydroxy-2-naphthoate biosynthesis; 1,4-dihydroxy-2-naphthoate from chorismate: step 6/7.</text>
</comment>
<feature type="binding site" description="in other chain" evidence="3">
    <location>
        <begin position="65"/>
        <end position="69"/>
    </location>
    <ligand>
        <name>substrate</name>
        <note>ligand shared between two neighboring subunits</note>
    </ligand>
</feature>
<dbReference type="EC" id="4.1.3.36" evidence="3"/>
<evidence type="ECO:0000256" key="4">
    <source>
        <dbReference type="SAM" id="MobiDB-lite"/>
    </source>
</evidence>
<dbReference type="GO" id="GO:0005829">
    <property type="term" value="C:cytosol"/>
    <property type="evidence" value="ECO:0007669"/>
    <property type="project" value="TreeGrafter"/>
</dbReference>
<comment type="caution">
    <text evidence="3">Lacks conserved residue(s) required for the propagation of feature annotation.</text>
</comment>
<dbReference type="UniPathway" id="UPA00079"/>
<evidence type="ECO:0000313" key="5">
    <source>
        <dbReference type="EMBL" id="VCU08692.1"/>
    </source>
</evidence>
<dbReference type="InterPro" id="IPR029045">
    <property type="entry name" value="ClpP/crotonase-like_dom_sf"/>
</dbReference>
<dbReference type="PANTHER" id="PTHR43113:SF1">
    <property type="entry name" value="1,4-DIHYDROXY-2-NAPHTHOYL-COA SYNTHASE, PEROXISOMAL"/>
    <property type="match status" value="1"/>
</dbReference>
<reference evidence="6" key="1">
    <citation type="submission" date="2018-10" db="EMBL/GenBank/DDBJ databases">
        <authorList>
            <person name="Peiro R."/>
            <person name="Begona"/>
            <person name="Cbmso G."/>
            <person name="Lopez M."/>
            <person name="Gonzalez S."/>
            <person name="Sacristan E."/>
            <person name="Castillo E."/>
        </authorList>
    </citation>
    <scope>NUCLEOTIDE SEQUENCE [LARGE SCALE GENOMIC DNA]</scope>
</reference>
<keyword evidence="6" id="KW-1185">Reference proteome</keyword>
<dbReference type="InterPro" id="IPR010198">
    <property type="entry name" value="DHNA-CoA_synthase_MenB"/>
</dbReference>
<dbReference type="RefSeq" id="WP_129608742.1">
    <property type="nucleotide sequence ID" value="NZ_UWOC01000134.1"/>
</dbReference>
<dbReference type="OrthoDB" id="9795727at2"/>
<evidence type="ECO:0000256" key="2">
    <source>
        <dbReference type="ARBA" id="ARBA00023239"/>
    </source>
</evidence>
<dbReference type="GO" id="GO:0008935">
    <property type="term" value="F:1,4-dihydroxy-2-naphthoyl-CoA synthase activity"/>
    <property type="evidence" value="ECO:0007669"/>
    <property type="project" value="UniProtKB-UniRule"/>
</dbReference>
<dbReference type="PANTHER" id="PTHR43113">
    <property type="entry name" value="NUCLEOSIDE-DIPHOSPHATE-SUGAR EPIMERASE"/>
    <property type="match status" value="1"/>
</dbReference>
<protein>
    <recommendedName>
        <fullName evidence="3">1,4-dihydroxy-2-naphthoyl-CoA synthase</fullName>
        <shortName evidence="3">DHNA-CoA synthase</shortName>
        <ecNumber evidence="3">4.1.3.36</ecNumber>
    </recommendedName>
</protein>
<dbReference type="Pfam" id="PF00378">
    <property type="entry name" value="ECH_1"/>
    <property type="match status" value="1"/>
</dbReference>
<dbReference type="UniPathway" id="UPA01057">
    <property type="reaction ID" value="UER00167"/>
</dbReference>
<organism evidence="5 6">
    <name type="scientific">Rhodoplanes serenus</name>
    <dbReference type="NCBI Taxonomy" id="200615"/>
    <lineage>
        <taxon>Bacteria</taxon>
        <taxon>Pseudomonadati</taxon>
        <taxon>Pseudomonadota</taxon>
        <taxon>Alphaproteobacteria</taxon>
        <taxon>Hyphomicrobiales</taxon>
        <taxon>Nitrobacteraceae</taxon>
        <taxon>Rhodoplanes</taxon>
    </lineage>
</organism>
<feature type="site" description="Important for catalysis" evidence="3">
    <location>
        <position position="76"/>
    </location>
</feature>
<dbReference type="InterPro" id="IPR014748">
    <property type="entry name" value="Enoyl-CoA_hydra_C"/>
</dbReference>
<comment type="pathway">
    <text evidence="3">Quinol/quinone metabolism; menaquinone biosynthesis.</text>
</comment>
<sequence length="291" mass="30564">MAEFEDIALSVRGGVARITITRPERYNAFRAQTCEELITAFVRAGADRAVGVIVLTGAGDKAFCTGGDQSSHAGGYGGRGTIGLPLEELHTVIRDVPKPVIARVNGFAIGGGNVLVTCCDLAIASDRAVFGQVGPKVGSVDPGFGTAFLARVVGEKKAREIWFLCRRYTAEQALAMGLVNAVVPHAELDAEVERWCAEILALSPTAIAIAKRAFNADSESIRGISALGMQAVSLFYETPESKEGVAAFREKRPPRFRGAGPVDDGSVDEGQPGYRSRQAGSAPGNGRAVAS</sequence>
<feature type="binding site" description="in other chain" evidence="3">
    <location>
        <position position="76"/>
    </location>
    <ligand>
        <name>substrate</name>
        <note>ligand shared between two neighboring subunits</note>
    </ligand>
</feature>
<keyword evidence="2 3" id="KW-0456">Lyase</keyword>
<dbReference type="SUPFAM" id="SSF52096">
    <property type="entry name" value="ClpP/crotonase"/>
    <property type="match status" value="1"/>
</dbReference>
<gene>
    <name evidence="3 5" type="primary">menB</name>
    <name evidence="5" type="ORF">RHODGE_RHODGE_01856</name>
</gene>
<dbReference type="InterPro" id="IPR001753">
    <property type="entry name" value="Enoyl-CoA_hydra/iso"/>
</dbReference>
<dbReference type="GO" id="GO:0009234">
    <property type="term" value="P:menaquinone biosynthetic process"/>
    <property type="evidence" value="ECO:0007669"/>
    <property type="project" value="UniProtKB-UniRule"/>
</dbReference>
<proteinExistence type="inferred from homology"/>
<evidence type="ECO:0000313" key="6">
    <source>
        <dbReference type="Proteomes" id="UP000289200"/>
    </source>
</evidence>
<feature type="site" description="Important for catalysis" evidence="3">
    <location>
        <position position="236"/>
    </location>
</feature>
<feature type="binding site" description="in other chain" evidence="3">
    <location>
        <begin position="107"/>
        <end position="111"/>
    </location>
    <ligand>
        <name>substrate</name>
        <note>ligand shared between two neighboring subunits</note>
    </ligand>
</feature>
<feature type="binding site" evidence="3">
    <location>
        <position position="236"/>
    </location>
    <ligand>
        <name>substrate</name>
        <note>ligand shared between two neighboring subunits</note>
    </ligand>
</feature>
<evidence type="ECO:0000256" key="1">
    <source>
        <dbReference type="ARBA" id="ARBA00000177"/>
    </source>
</evidence>
<dbReference type="InterPro" id="IPR018376">
    <property type="entry name" value="Enoyl-CoA_hyd/isom_CS"/>
</dbReference>
<comment type="similarity">
    <text evidence="3">Belongs to the enoyl-CoA hydratase/isomerase family. MenB subfamily.</text>
</comment>
<evidence type="ECO:0000256" key="3">
    <source>
        <dbReference type="HAMAP-Rule" id="MF_01934"/>
    </source>
</evidence>
<dbReference type="EMBL" id="UWOC01000134">
    <property type="protein sequence ID" value="VCU08692.1"/>
    <property type="molecule type" value="Genomic_DNA"/>
</dbReference>
<comment type="catalytic activity">
    <reaction evidence="1 3">
        <text>2-succinylbenzoyl-CoA + H(+) = 1,4-dihydroxy-2-naphthoyl-CoA + H2O</text>
        <dbReference type="Rhea" id="RHEA:26562"/>
        <dbReference type="ChEBI" id="CHEBI:15377"/>
        <dbReference type="ChEBI" id="CHEBI:15378"/>
        <dbReference type="ChEBI" id="CHEBI:57364"/>
        <dbReference type="ChEBI" id="CHEBI:58897"/>
        <dbReference type="EC" id="4.1.3.36"/>
    </reaction>
</comment>
<comment type="caution">
    <text evidence="5">The sequence shown here is derived from an EMBL/GenBank/DDBJ whole genome shotgun (WGS) entry which is preliminary data.</text>
</comment>
<dbReference type="Gene3D" id="3.90.226.10">
    <property type="entry name" value="2-enoyl-CoA Hydratase, Chain A, domain 1"/>
    <property type="match status" value="1"/>
</dbReference>
<dbReference type="PROSITE" id="PS00166">
    <property type="entry name" value="ENOYL_COA_HYDRATASE"/>
    <property type="match status" value="1"/>
</dbReference>
<dbReference type="Proteomes" id="UP000289200">
    <property type="component" value="Unassembled WGS sequence"/>
</dbReference>
<dbReference type="CDD" id="cd06558">
    <property type="entry name" value="crotonase-like"/>
    <property type="match status" value="1"/>
</dbReference>
<feature type="binding site" evidence="3">
    <location>
        <position position="251"/>
    </location>
    <ligand>
        <name>substrate</name>
        <note>ligand shared between two neighboring subunits</note>
    </ligand>
</feature>
<dbReference type="AlphaFoldDB" id="A0A3S5CYB6"/>
<keyword evidence="3" id="KW-0474">Menaquinone biosynthesis</keyword>
<dbReference type="Gene3D" id="1.10.12.10">
    <property type="entry name" value="Lyase 2-enoyl-coa Hydratase, Chain A, domain 2"/>
    <property type="match status" value="1"/>
</dbReference>
<name>A0A3S5CYB6_9BRAD</name>
<accession>A0A3S5CYB6</accession>
<feature type="binding site" description="in other chain" evidence="3">
    <location>
        <position position="139"/>
    </location>
    <ligand>
        <name>substrate</name>
        <note>ligand shared between two neighboring subunits</note>
    </ligand>
</feature>
<dbReference type="HAMAP" id="MF_01934">
    <property type="entry name" value="MenB"/>
    <property type="match status" value="1"/>
</dbReference>
<feature type="region of interest" description="Disordered" evidence="4">
    <location>
        <begin position="245"/>
        <end position="291"/>
    </location>
</feature>